<keyword evidence="2" id="KW-1185">Reference proteome</keyword>
<dbReference type="AlphaFoldDB" id="A0A9X3EJ17"/>
<dbReference type="InterPro" id="IPR004155">
    <property type="entry name" value="PBS_lyase_HEAT"/>
</dbReference>
<evidence type="ECO:0000313" key="2">
    <source>
        <dbReference type="Proteomes" id="UP001150924"/>
    </source>
</evidence>
<reference evidence="1" key="1">
    <citation type="submission" date="2022-11" db="EMBL/GenBank/DDBJ databases">
        <title>Minimal conservation of predation-associated metabolite biosynthetic gene clusters underscores biosynthetic potential of Myxococcota including descriptions for ten novel species: Archangium lansinium sp. nov., Myxococcus landrumus sp. nov., Nannocystis bai.</title>
        <authorList>
            <person name="Ahearne A."/>
            <person name="Stevens C."/>
            <person name="Phillips K."/>
        </authorList>
    </citation>
    <scope>NUCLEOTIDE SEQUENCE</scope>
    <source>
        <strain evidence="1">Na p29</strain>
    </source>
</reference>
<dbReference type="Pfam" id="PF13646">
    <property type="entry name" value="HEAT_2"/>
    <property type="match status" value="1"/>
</dbReference>
<proteinExistence type="predicted"/>
<dbReference type="Gene3D" id="1.25.10.10">
    <property type="entry name" value="Leucine-rich Repeat Variant"/>
    <property type="match status" value="1"/>
</dbReference>
<evidence type="ECO:0000313" key="1">
    <source>
        <dbReference type="EMBL" id="MCY1004149.1"/>
    </source>
</evidence>
<name>A0A9X3EJ17_9BACT</name>
<sequence>MIAEGPHLLTPAQLRAALASPQASVRGAALLRLQDRLAATEDPAALTELAALLPTSPAGLTPPLQLRLAAMYRSVWTCRNEHVLPDWRAVDLEPAVAQAWLRLELAALPAGLALREVDAFVVAALRGLTAADLFEPAALTAIACAHARADVQAEGLRLGREALYAGLLAPADAAASLRALLAGADAEVRRAALLELAAPWARAWPCPRATLLPLLADDDVAVATAAVQLAAVQGLVADLRGLAEDDSADPRVRAEAFARAMARCERDALPGWLALALVDPLLFGPACLQALRALHRRAIFVGDDELPAVLALASADHCLDLEELAALCFTARKPLLRRLAALPADDPRWPRLVTLLAAIDSDEVPAALHALLAATADRELQRQILRHLGPHGDPSSEAVVLARLEQEPAACLEALRWLGGPATVAALRDGLGLGDRAGVRPHLCDLAGEAAALLWHLVDDDAPERARLRARLRSPALPPAIRRDLERPAARFDPALLFACAGEPVSVRALELLGRLGGAAHLGLARDLLRRIVSEVVAGVLVERDGRPQRIEPGPVRASEAERQIPEVALAAVRALGQRLHERGAIRPTCLLAAVDAADAGARVLAELLLDLDDEPLDPEARAIVLRALVGQRGRRTRLRRHLHGHLRDPDPRVRAAAVTCLARHVPDDLCASLLKLAEGDDLPTARQALLALAEARATAAAPTIAAWLEHPNMNLKKTAAEALQRAGTAEVAPALVRWLGAHDNPGLRAALMDALDALLAGAVTPTLLAALDGQSPRDPQAAARWRSWSQALDGRLEPPAILHAARRGAPWILNSCSC</sequence>
<dbReference type="InterPro" id="IPR011989">
    <property type="entry name" value="ARM-like"/>
</dbReference>
<dbReference type="SMART" id="SM00567">
    <property type="entry name" value="EZ_HEAT"/>
    <property type="match status" value="5"/>
</dbReference>
<protein>
    <submittedName>
        <fullName evidence="1">HEAT repeat domain-containing protein</fullName>
    </submittedName>
</protein>
<gene>
    <name evidence="1" type="ORF">OV079_00910</name>
</gene>
<dbReference type="SUPFAM" id="SSF48371">
    <property type="entry name" value="ARM repeat"/>
    <property type="match status" value="1"/>
</dbReference>
<comment type="caution">
    <text evidence="1">The sequence shown here is derived from an EMBL/GenBank/DDBJ whole genome shotgun (WGS) entry which is preliminary data.</text>
</comment>
<dbReference type="InterPro" id="IPR016024">
    <property type="entry name" value="ARM-type_fold"/>
</dbReference>
<organism evidence="1 2">
    <name type="scientific">Nannocystis pusilla</name>
    <dbReference type="NCBI Taxonomy" id="889268"/>
    <lineage>
        <taxon>Bacteria</taxon>
        <taxon>Pseudomonadati</taxon>
        <taxon>Myxococcota</taxon>
        <taxon>Polyangia</taxon>
        <taxon>Nannocystales</taxon>
        <taxon>Nannocystaceae</taxon>
        <taxon>Nannocystis</taxon>
    </lineage>
</organism>
<dbReference type="RefSeq" id="WP_267765685.1">
    <property type="nucleotide sequence ID" value="NZ_JAPNKE010000002.1"/>
</dbReference>
<dbReference type="EMBL" id="JAPNKE010000002">
    <property type="protein sequence ID" value="MCY1004149.1"/>
    <property type="molecule type" value="Genomic_DNA"/>
</dbReference>
<dbReference type="Proteomes" id="UP001150924">
    <property type="component" value="Unassembled WGS sequence"/>
</dbReference>
<accession>A0A9X3EJ17</accession>